<proteinExistence type="predicted"/>
<reference evidence="2 3" key="1">
    <citation type="journal article" date="2013" name="Genome Biol.">
        <title>The genome sequence of the most widely cultivated cacao type and its use to identify candidate genes regulating pod color.</title>
        <authorList>
            <person name="Motamayor J.C."/>
            <person name="Mockaitis K."/>
            <person name="Schmutz J."/>
            <person name="Haiminen N."/>
            <person name="Iii D.L."/>
            <person name="Cornejo O."/>
            <person name="Findley S.D."/>
            <person name="Zheng P."/>
            <person name="Utro F."/>
            <person name="Royaert S."/>
            <person name="Saski C."/>
            <person name="Jenkins J."/>
            <person name="Podicheti R."/>
            <person name="Zhao M."/>
            <person name="Scheffler B.E."/>
            <person name="Stack J.C."/>
            <person name="Feltus F.A."/>
            <person name="Mustiga G.M."/>
            <person name="Amores F."/>
            <person name="Phillips W."/>
            <person name="Marelli J.P."/>
            <person name="May G.D."/>
            <person name="Shapiro H."/>
            <person name="Ma J."/>
            <person name="Bustamante C.D."/>
            <person name="Schnell R.J."/>
            <person name="Main D."/>
            <person name="Gilbert D."/>
            <person name="Parida L."/>
            <person name="Kuhn D.N."/>
        </authorList>
    </citation>
    <scope>NUCLEOTIDE SEQUENCE [LARGE SCALE GENOMIC DNA]</scope>
    <source>
        <strain evidence="3">cv. Matina 1-6</strain>
    </source>
</reference>
<dbReference type="Proteomes" id="UP000026915">
    <property type="component" value="Chromosome 1"/>
</dbReference>
<dbReference type="HOGENOM" id="CLU_545637_0_0_1"/>
<sequence length="563" mass="61092">MEKKKKHQKLVTPSSQEPASNDLLAIVLNRSSCISCIMLNSKEEQNQSNEALAAKNTKTGSPSEENLSSLNEQYPHILQWTCTTQHAAEQSSLNPRPCAPSLVSRWQQVATLQPNTPNHPILQGHLAQSTTPFWLPQRHSYQFPAVSVPATFQPFTSIPTVDASCQPSAIIGGTTSRSQQQVPNLCYHFGPYPGFPGPWDPSSWWAHGQQSQPSFNYTSPGGYGYFSSAPPAMPNCSATFGESSQRGIIRPTAKLSQKHQQLWEAQSVENVQLWSVIGQLQSEIADYKSRLIKLEAEISSLKPSVDEPAAHVIRTGLSGAASKRGRPKRSVASVDVSASPDESHPRARVRKPAAGKVQPEARGLVFEKVALNKLEDRQKTAQSTSSTQKGNGEIPFVMTNSSVNLEVNGSNLSMPAFNNQVHHEGTGIQICGIDANSSLQMKSSGDKVGDAKAALSILSQQPKENKEGASVTHMGGTNDETLSWPASVHPEDQPRRSIYNTISQSFYDNGCVIRQAGKLIPGWSFVNEEDASDELEDAVVGSAKDENEEEVGDDVSSEAEEIA</sequence>
<dbReference type="OMA" id="WSFVNEE"/>
<evidence type="ECO:0000313" key="2">
    <source>
        <dbReference type="EMBL" id="EOX91806.1"/>
    </source>
</evidence>
<feature type="compositionally biased region" description="Acidic residues" evidence="1">
    <location>
        <begin position="546"/>
        <end position="563"/>
    </location>
</feature>
<accession>A0A061DIT2</accession>
<dbReference type="eggNOG" id="ENOG502RPA4">
    <property type="taxonomic scope" value="Eukaryota"/>
</dbReference>
<gene>
    <name evidence="2" type="ORF">TCM_000882</name>
</gene>
<evidence type="ECO:0000256" key="1">
    <source>
        <dbReference type="SAM" id="MobiDB-lite"/>
    </source>
</evidence>
<dbReference type="EMBL" id="CM001879">
    <property type="protein sequence ID" value="EOX91806.1"/>
    <property type="molecule type" value="Genomic_DNA"/>
</dbReference>
<keyword evidence="3" id="KW-1185">Reference proteome</keyword>
<dbReference type="Gramene" id="EOX91806">
    <property type="protein sequence ID" value="EOX91806"/>
    <property type="gene ID" value="TCM_000882"/>
</dbReference>
<feature type="region of interest" description="Disordered" evidence="1">
    <location>
        <begin position="531"/>
        <end position="563"/>
    </location>
</feature>
<organism evidence="2 3">
    <name type="scientific">Theobroma cacao</name>
    <name type="common">Cacao</name>
    <name type="synonym">Cocoa</name>
    <dbReference type="NCBI Taxonomy" id="3641"/>
    <lineage>
        <taxon>Eukaryota</taxon>
        <taxon>Viridiplantae</taxon>
        <taxon>Streptophyta</taxon>
        <taxon>Embryophyta</taxon>
        <taxon>Tracheophyta</taxon>
        <taxon>Spermatophyta</taxon>
        <taxon>Magnoliopsida</taxon>
        <taxon>eudicotyledons</taxon>
        <taxon>Gunneridae</taxon>
        <taxon>Pentapetalae</taxon>
        <taxon>rosids</taxon>
        <taxon>malvids</taxon>
        <taxon>Malvales</taxon>
        <taxon>Malvaceae</taxon>
        <taxon>Byttnerioideae</taxon>
        <taxon>Theobroma</taxon>
    </lineage>
</organism>
<dbReference type="InParanoid" id="A0A061DIT2"/>
<feature type="compositionally biased region" description="Low complexity" evidence="1">
    <location>
        <begin position="330"/>
        <end position="340"/>
    </location>
</feature>
<name>A0A061DIT2_THECC</name>
<feature type="region of interest" description="Disordered" evidence="1">
    <location>
        <begin position="317"/>
        <end position="358"/>
    </location>
</feature>
<protein>
    <submittedName>
        <fullName evidence="2">Uncharacterized protein</fullName>
    </submittedName>
</protein>
<dbReference type="AlphaFoldDB" id="A0A061DIT2"/>
<feature type="region of interest" description="Disordered" evidence="1">
    <location>
        <begin position="461"/>
        <end position="491"/>
    </location>
</feature>
<evidence type="ECO:0000313" key="3">
    <source>
        <dbReference type="Proteomes" id="UP000026915"/>
    </source>
</evidence>